<name>A0A2H1L7I8_9MICO</name>
<dbReference type="RefSeq" id="WP_144573868.1">
    <property type="nucleotide sequence ID" value="NZ_VIUB01000001.1"/>
</dbReference>
<organism evidence="1 2">
    <name type="scientific">Brevibacterium jeotgali</name>
    <dbReference type="NCBI Taxonomy" id="1262550"/>
    <lineage>
        <taxon>Bacteria</taxon>
        <taxon>Bacillati</taxon>
        <taxon>Actinomycetota</taxon>
        <taxon>Actinomycetes</taxon>
        <taxon>Micrococcales</taxon>
        <taxon>Brevibacteriaceae</taxon>
        <taxon>Brevibacterium</taxon>
    </lineage>
</organism>
<evidence type="ECO:0000313" key="2">
    <source>
        <dbReference type="Proteomes" id="UP000234462"/>
    </source>
</evidence>
<protein>
    <submittedName>
        <fullName evidence="1">Uncharacterized protein</fullName>
    </submittedName>
</protein>
<dbReference type="EMBL" id="FXZM01000013">
    <property type="protein sequence ID" value="SMY12874.1"/>
    <property type="molecule type" value="Genomic_DNA"/>
</dbReference>
<proteinExistence type="predicted"/>
<sequence length="597" mass="64590">MQKAGVVHRPGLADEMLNELAPLLAEEGIDLNDPDSELDLNRLNAALDYATERHNMELFTAVGEQRSRTLATLRDVSDALEQKNAARAARILDTIAPDATSRRPSAAQLIGTSMDLLDSWHSQEPTRAQLARLSVPQELGRGRSAAPDLLALARKGRAYASLDSLMRNHGGLALAHGGALLVAGSVIALAEHEQTAYTQLADRYLPGAAQSSHRPAAPGSAFGPAAAAAVSSQNFVTEFRSWLENDPDTTAGTTEAKITALEAIVEQATIEGIDPHAPDEFDALWDMIDEIYPRHQAEWASEVLHDYVHFRMDNDHDREGWEDAHDVFTESAEGYGAASAAVLDAVHTAEALDDEQRRPLVAELRLISATRTLLDWIGTSQAITQAGVPRRRDIATVAAMIGVSAEGAATRPVHPDWDTLTEDLGRPVYERQRVYVQSAKELPELMAWWTGLHEAGVIELTSTRVRPGPRADSLTSAAALSLDTADELISVYVSEIVTNPLFTTVGPMIRPAVAQTIARIMEAVVPDSDAVRAPTDGLSQIFHLRAQHELRRLETAGLVEFVSDEPVVPLAVRSPVMVGVMMASAVLQYEDASPTDS</sequence>
<dbReference type="Proteomes" id="UP000234462">
    <property type="component" value="Unassembled WGS sequence"/>
</dbReference>
<evidence type="ECO:0000313" key="1">
    <source>
        <dbReference type="EMBL" id="SMY12874.1"/>
    </source>
</evidence>
<accession>A0A2H1L7I8</accession>
<gene>
    <name evidence="1" type="ORF">BJEO58_02482</name>
</gene>
<keyword evidence="2" id="KW-1185">Reference proteome</keyword>
<dbReference type="AlphaFoldDB" id="A0A2H1L7I8"/>
<reference evidence="2" key="1">
    <citation type="submission" date="2017-03" db="EMBL/GenBank/DDBJ databases">
        <authorList>
            <person name="Monnet C."/>
        </authorList>
    </citation>
    <scope>NUCLEOTIDE SEQUENCE [LARGE SCALE GENOMIC DNA]</scope>
    <source>
        <strain evidence="2">SJ5-8</strain>
    </source>
</reference>